<sequence>MSPVLRRILSPNGRAVAFVAVALAVVGTVAAYVLGDAARYHSLHTAAPVVASVPEGRIADGPRIVFRHTGVDSKYGVVAMVALDDPGGPRAFTDLACDRLDATRTGASCLQTKRGVVTRYDLLELDRHWKVTDKIALPGLPSRTRLSPDGSLVATTTFVAGHSYMQTGFSTSTEIRHVDGTSYGDLEKFHLLIDGHDSQPADRNIWGVTFVDDRTFYATVATGGRTYLVRGDLPSRTLRTLRTNAECPSVSPDGTRIAYKVRAPGSGLPHWSIGVLDLVTNHEQVLRRETASVDDQVEWLDDDTLLYGLAREHEAGVTDVWRIDARANARPHLLIEQAWSPAVVRR</sequence>
<dbReference type="InterPro" id="IPR011042">
    <property type="entry name" value="6-blade_b-propeller_TolB-like"/>
</dbReference>
<accession>A0A7W3J1W1</accession>
<gene>
    <name evidence="1" type="ORF">FB382_002915</name>
</gene>
<dbReference type="SUPFAM" id="SSF82171">
    <property type="entry name" value="DPP6 N-terminal domain-like"/>
    <property type="match status" value="1"/>
</dbReference>
<evidence type="ECO:0000313" key="2">
    <source>
        <dbReference type="Proteomes" id="UP000580910"/>
    </source>
</evidence>
<proteinExistence type="predicted"/>
<dbReference type="Gene3D" id="2.120.10.30">
    <property type="entry name" value="TolB, C-terminal domain"/>
    <property type="match status" value="1"/>
</dbReference>
<evidence type="ECO:0000313" key="1">
    <source>
        <dbReference type="EMBL" id="MBA8804624.1"/>
    </source>
</evidence>
<dbReference type="RefSeq" id="WP_182540274.1">
    <property type="nucleotide sequence ID" value="NZ_JACGXA010000001.1"/>
</dbReference>
<name>A0A7W3J1W1_9ACTN</name>
<protein>
    <recommendedName>
        <fullName evidence="3">WD40-like Beta Propeller Repeat</fullName>
    </recommendedName>
</protein>
<evidence type="ECO:0008006" key="3">
    <source>
        <dbReference type="Google" id="ProtNLM"/>
    </source>
</evidence>
<dbReference type="EMBL" id="JACGXA010000001">
    <property type="protein sequence ID" value="MBA8804624.1"/>
    <property type="molecule type" value="Genomic_DNA"/>
</dbReference>
<dbReference type="AlphaFoldDB" id="A0A7W3J1W1"/>
<dbReference type="Pfam" id="PF07676">
    <property type="entry name" value="PD40"/>
    <property type="match status" value="1"/>
</dbReference>
<comment type="caution">
    <text evidence="1">The sequence shown here is derived from an EMBL/GenBank/DDBJ whole genome shotgun (WGS) entry which is preliminary data.</text>
</comment>
<dbReference type="Proteomes" id="UP000580910">
    <property type="component" value="Unassembled WGS sequence"/>
</dbReference>
<keyword evidence="2" id="KW-1185">Reference proteome</keyword>
<reference evidence="1 2" key="1">
    <citation type="submission" date="2020-07" db="EMBL/GenBank/DDBJ databases">
        <title>Sequencing the genomes of 1000 actinobacteria strains.</title>
        <authorList>
            <person name="Klenk H.-P."/>
        </authorList>
    </citation>
    <scope>NUCLEOTIDE SEQUENCE [LARGE SCALE GENOMIC DNA]</scope>
    <source>
        <strain evidence="1 2">DSM 21349</strain>
    </source>
</reference>
<organism evidence="1 2">
    <name type="scientific">Nocardioides ginsengisegetis</name>
    <dbReference type="NCBI Taxonomy" id="661491"/>
    <lineage>
        <taxon>Bacteria</taxon>
        <taxon>Bacillati</taxon>
        <taxon>Actinomycetota</taxon>
        <taxon>Actinomycetes</taxon>
        <taxon>Propionibacteriales</taxon>
        <taxon>Nocardioidaceae</taxon>
        <taxon>Nocardioides</taxon>
    </lineage>
</organism>
<dbReference type="InterPro" id="IPR011659">
    <property type="entry name" value="WD40"/>
</dbReference>